<protein>
    <submittedName>
        <fullName evidence="1">Uncharacterized protein</fullName>
    </submittedName>
</protein>
<organism evidence="1 2">
    <name type="scientific">Psychrobacillus faecigallinarum</name>
    <dbReference type="NCBI Taxonomy" id="2762235"/>
    <lineage>
        <taxon>Bacteria</taxon>
        <taxon>Bacillati</taxon>
        <taxon>Bacillota</taxon>
        <taxon>Bacilli</taxon>
        <taxon>Bacillales</taxon>
        <taxon>Bacillaceae</taxon>
        <taxon>Psychrobacillus</taxon>
    </lineage>
</organism>
<dbReference type="Proteomes" id="UP000640786">
    <property type="component" value="Unassembled WGS sequence"/>
</dbReference>
<accession>A0ABR8R3Z5</accession>
<keyword evidence="2" id="KW-1185">Reference proteome</keyword>
<dbReference type="RefSeq" id="WP_191696294.1">
    <property type="nucleotide sequence ID" value="NZ_JACSQO010000001.1"/>
</dbReference>
<proteinExistence type="predicted"/>
<name>A0ABR8R3Z5_9BACI</name>
<evidence type="ECO:0000313" key="1">
    <source>
        <dbReference type="EMBL" id="MBD7942511.1"/>
    </source>
</evidence>
<evidence type="ECO:0000313" key="2">
    <source>
        <dbReference type="Proteomes" id="UP000640786"/>
    </source>
</evidence>
<dbReference type="EMBL" id="JACSQO010000001">
    <property type="protein sequence ID" value="MBD7942511.1"/>
    <property type="molecule type" value="Genomic_DNA"/>
</dbReference>
<reference evidence="1 2" key="1">
    <citation type="submission" date="2020-08" db="EMBL/GenBank/DDBJ databases">
        <title>A Genomic Blueprint of the Chicken Gut Microbiome.</title>
        <authorList>
            <person name="Gilroy R."/>
            <person name="Ravi A."/>
            <person name="Getino M."/>
            <person name="Pursley I."/>
            <person name="Horton D.L."/>
            <person name="Alikhan N.-F."/>
            <person name="Baker D."/>
            <person name="Gharbi K."/>
            <person name="Hall N."/>
            <person name="Watson M."/>
            <person name="Adriaenssens E.M."/>
            <person name="Foster-Nyarko E."/>
            <person name="Jarju S."/>
            <person name="Secka A."/>
            <person name="Antonio M."/>
            <person name="Oren A."/>
            <person name="Chaudhuri R."/>
            <person name="La Ragione R.M."/>
            <person name="Hildebrand F."/>
            <person name="Pallen M.J."/>
        </authorList>
    </citation>
    <scope>NUCLEOTIDE SEQUENCE [LARGE SCALE GENOMIC DNA]</scope>
    <source>
        <strain evidence="1 2">Sa2BUA9</strain>
    </source>
</reference>
<comment type="caution">
    <text evidence="1">The sequence shown here is derived from an EMBL/GenBank/DDBJ whole genome shotgun (WGS) entry which is preliminary data.</text>
</comment>
<sequence length="102" mass="11875">MDINIPTPQFLAEISEKGTRDFEQEILNGPILKRFIRSIEDSALEGYTGYRHKVYPGEDIRALKVVRKALKAAGYSCEFEEVEKKGLITNYFERYLVINWDK</sequence>
<gene>
    <name evidence="1" type="ORF">H9650_00095</name>
</gene>